<dbReference type="KEGG" id="naci:NUH88_01365"/>
<dbReference type="RefSeq" id="WP_257769507.1">
    <property type="nucleotide sequence ID" value="NZ_CP102480.1"/>
</dbReference>
<organism evidence="2 3">
    <name type="scientific">Nisaea acidiphila</name>
    <dbReference type="NCBI Taxonomy" id="1862145"/>
    <lineage>
        <taxon>Bacteria</taxon>
        <taxon>Pseudomonadati</taxon>
        <taxon>Pseudomonadota</taxon>
        <taxon>Alphaproteobacteria</taxon>
        <taxon>Rhodospirillales</taxon>
        <taxon>Thalassobaculaceae</taxon>
        <taxon>Nisaea</taxon>
    </lineage>
</organism>
<dbReference type="PANTHER" id="PTHR30105:SF2">
    <property type="entry name" value="DIVERGENT POLYSACCHARIDE DEACETYLASE SUPERFAMILY"/>
    <property type="match status" value="1"/>
</dbReference>
<dbReference type="EMBL" id="CP102480">
    <property type="protein sequence ID" value="UUX50349.1"/>
    <property type="molecule type" value="Genomic_DNA"/>
</dbReference>
<dbReference type="InterPro" id="IPR011330">
    <property type="entry name" value="Glyco_hydro/deAcase_b/a-brl"/>
</dbReference>
<proteinExistence type="predicted"/>
<dbReference type="CDD" id="cd10936">
    <property type="entry name" value="CE4_DAC2"/>
    <property type="match status" value="1"/>
</dbReference>
<dbReference type="SUPFAM" id="SSF88713">
    <property type="entry name" value="Glycoside hydrolase/deacetylase"/>
    <property type="match status" value="1"/>
</dbReference>
<feature type="region of interest" description="Disordered" evidence="1">
    <location>
        <begin position="40"/>
        <end position="71"/>
    </location>
</feature>
<protein>
    <submittedName>
        <fullName evidence="2">Divergent polysaccharide deacetylase family protein</fullName>
    </submittedName>
</protein>
<evidence type="ECO:0000313" key="3">
    <source>
        <dbReference type="Proteomes" id="UP001060336"/>
    </source>
</evidence>
<evidence type="ECO:0000256" key="1">
    <source>
        <dbReference type="SAM" id="MobiDB-lite"/>
    </source>
</evidence>
<dbReference type="Gene3D" id="3.20.20.370">
    <property type="entry name" value="Glycoside hydrolase/deacetylase"/>
    <property type="match status" value="1"/>
</dbReference>
<dbReference type="Pfam" id="PF04748">
    <property type="entry name" value="Polysacc_deac_2"/>
    <property type="match status" value="1"/>
</dbReference>
<evidence type="ECO:0000313" key="2">
    <source>
        <dbReference type="EMBL" id="UUX50349.1"/>
    </source>
</evidence>
<name>A0A9J7AY43_9PROT</name>
<accession>A0A9J7AY43</accession>
<dbReference type="AlphaFoldDB" id="A0A9J7AY43"/>
<gene>
    <name evidence="2" type="ORF">NUH88_01365</name>
</gene>
<sequence>MARKRKASSRFGTPVVMLAAGGFIAAVFAAGLWAGMQFGQEPPAPRQQEAVMRSPADKQKPPLPVSPGPADQAAMDRLVARVAEPEKAPAPEVKAVAQQAPRLRPDAEAPAQLAWVQNALPTDLPSGRPMIALVIDDVGIDRRRSDAIVALPGPLTLSYLTYAKDLDRQTAAARAGGHELMVHMPMQPKSADADPGPNVLRVRDKPVDLAKKIDWGLSRFGGYVGVNNHMGSRFTSDRAGMNAVMEALKLRGLFFLDSVTAPDTAGPAAAEALGVPVLKRDVFLDNEDSPEEVRYRLEQVEKIARKSGAAIAIGHPHDATITVLRDWIPDAKARGFAIVPITVLVRRRYPALWQSAGRS</sequence>
<reference evidence="2" key="1">
    <citation type="submission" date="2022-08" db="EMBL/GenBank/DDBJ databases">
        <title>Nisaea acidiphila sp. nov., isolated from a marine algal debris and emended description of the genus Nisaea Urios et al. 2008.</title>
        <authorList>
            <person name="Kwon K."/>
        </authorList>
    </citation>
    <scope>NUCLEOTIDE SEQUENCE</scope>
    <source>
        <strain evidence="2">MEBiC11861</strain>
    </source>
</reference>
<dbReference type="Proteomes" id="UP001060336">
    <property type="component" value="Chromosome"/>
</dbReference>
<dbReference type="PANTHER" id="PTHR30105">
    <property type="entry name" value="UNCHARACTERIZED YIBQ-RELATED"/>
    <property type="match status" value="1"/>
</dbReference>
<dbReference type="InterPro" id="IPR006837">
    <property type="entry name" value="Divergent_DAC"/>
</dbReference>
<dbReference type="GO" id="GO:0005975">
    <property type="term" value="P:carbohydrate metabolic process"/>
    <property type="evidence" value="ECO:0007669"/>
    <property type="project" value="InterPro"/>
</dbReference>
<keyword evidence="3" id="KW-1185">Reference proteome</keyword>